<dbReference type="Pfam" id="PF12422">
    <property type="entry name" value="Condensin2nSMC"/>
    <property type="match status" value="1"/>
</dbReference>
<dbReference type="GO" id="GO:0000796">
    <property type="term" value="C:condensin complex"/>
    <property type="evidence" value="ECO:0007669"/>
    <property type="project" value="TreeGrafter"/>
</dbReference>
<dbReference type="Proteomes" id="UP000325440">
    <property type="component" value="Unassembled WGS sequence"/>
</dbReference>
<accession>A0A5E4MJK0</accession>
<sequence>MAKALFKNVKIALPECKKLPEKAKEILNTVNHSLKELSESDFKELWTSLLDFIEETSDLEDTTKDTELLACYQCVLNLICSVINGAEDIHWICGDDNLTQLIIKFQTFFAKDFQHKFKLEIANMCLSFWQLVISDEQNQCALKTLNFESVMNENLNFTVTQLFNEIKLMTKKFDAKPLSSILWEFCKVVCSLASNQNILNLFVSNLEKNLKHTCYLETEPGKMTIADIFTSSEHLFLRFHNIVMENLPKANKCIAKAYGEIYFIAWINSTPSMREIIEQQGMFDIIYRSFTLQRKGPSFQTYHNILIFMQSMQKHRKHLMFSKAVTKLYTPVLWRQLGSDLSVVRCNAIEILARAYPLEKRGEGREVGSRFLTKQQEKFIDFLEDPCPQVRISAIKGLCSCMRYFWESFEDNQIKHCFRLFAYLIEDSICEVRLVVIHGFRQLLEENKSHNYFKKPLLVSKIKTALTDENEKVRRAVILFLLKVKKVDCSPNGNTNTINFATIVNLTDVANALADEDRQNGVLLVDLIFDNFIGPKVPNRHATLIRLIMFYKMNPVALRNLLFYSESHLKFNDGCDLMLSLLKTVYNLVKKKQQLKLQNKTDNETNNDSDGSQSDSSSSSSSISDDIEQNEHINVCCILDSVNVLMILYRDTFIEKNNRKQFKEIQDSCVHCLIKILKFYKEGDAYYSAMSLASVIPVSKLTPHISVSSIAISSLKKLPYDLKYLEEDVDLRKVDCLVYTLCMWNRGYEIIQFVNVWFDEAFKTLNLNDSRFPDAKEVTTEGKRVRFQANIDECKPMTGIILINAMLTNSRTQKSLLNSEINRKNIYDQIIYLQRVKPAIESRISSDNELSTLVSDEVLLELFRLNLRLHLLYHIHESNYNVDEIINYQVSIMKWIINNILSLDLRPIKATTVIFVVRTIENVNTIVYNTLLMQLMNKTFLNTYSVFCAKFLGSMFGPRVTLSTVGTLIEVAKNINLKSSNDNNIQEEIPLFINCVGKIILGLGESKISEEYFKIIFGTPIILRRALIQLLLEVYKISKIEFKKVFSIMIDTIMDMVADEIRNNEEVDLNENLIDMPFAASQLTAVILNNVQLRRYFSLNAVNIFSSDMYKNDCLMLLSAISLIHTLSFQLTRTIEIDLEPVVKLLYKSLMELDEKRTLEKNLTVPKKNNSGEPSILEVSDFNYEITNFKQKGRNVLIATAKQLHITLCD</sequence>
<dbReference type="InterPro" id="IPR016024">
    <property type="entry name" value="ARM-type_fold"/>
</dbReference>
<dbReference type="PANTHER" id="PTHR16199:SF4">
    <property type="entry name" value="CONDENSIN-2 COMPLEX SUBUNIT G2"/>
    <property type="match status" value="1"/>
</dbReference>
<evidence type="ECO:0000313" key="3">
    <source>
        <dbReference type="Proteomes" id="UP000325440"/>
    </source>
</evidence>
<dbReference type="SUPFAM" id="SSF48371">
    <property type="entry name" value="ARM repeat"/>
    <property type="match status" value="2"/>
</dbReference>
<dbReference type="GO" id="GO:0000070">
    <property type="term" value="P:mitotic sister chromatid segregation"/>
    <property type="evidence" value="ECO:0007669"/>
    <property type="project" value="TreeGrafter"/>
</dbReference>
<dbReference type="AlphaFoldDB" id="A0A5E4MJK0"/>
<dbReference type="InterPro" id="IPR024741">
    <property type="entry name" value="Condensin2_G2"/>
</dbReference>
<proteinExistence type="predicted"/>
<protein>
    <submittedName>
        <fullName evidence="2">Armadillo-type fold,Condensin-2 complex subunit G2,Armadillo-like helical</fullName>
    </submittedName>
</protein>
<feature type="region of interest" description="Disordered" evidence="1">
    <location>
        <begin position="597"/>
        <end position="624"/>
    </location>
</feature>
<reference evidence="2 3" key="1">
    <citation type="submission" date="2019-08" db="EMBL/GenBank/DDBJ databases">
        <authorList>
            <person name="Alioto T."/>
            <person name="Alioto T."/>
            <person name="Gomez Garrido J."/>
        </authorList>
    </citation>
    <scope>NUCLEOTIDE SEQUENCE [LARGE SCALE GENOMIC DNA]</scope>
</reference>
<dbReference type="EMBL" id="CABPRJ010000955">
    <property type="protein sequence ID" value="VVC32381.1"/>
    <property type="molecule type" value="Genomic_DNA"/>
</dbReference>
<organism evidence="2 3">
    <name type="scientific">Cinara cedri</name>
    <dbReference type="NCBI Taxonomy" id="506608"/>
    <lineage>
        <taxon>Eukaryota</taxon>
        <taxon>Metazoa</taxon>
        <taxon>Ecdysozoa</taxon>
        <taxon>Arthropoda</taxon>
        <taxon>Hexapoda</taxon>
        <taxon>Insecta</taxon>
        <taxon>Pterygota</taxon>
        <taxon>Neoptera</taxon>
        <taxon>Paraneoptera</taxon>
        <taxon>Hemiptera</taxon>
        <taxon>Sternorrhyncha</taxon>
        <taxon>Aphidomorpha</taxon>
        <taxon>Aphidoidea</taxon>
        <taxon>Aphididae</taxon>
        <taxon>Lachninae</taxon>
        <taxon>Cinara</taxon>
    </lineage>
</organism>
<keyword evidence="3" id="KW-1185">Reference proteome</keyword>
<gene>
    <name evidence="2" type="ORF">CINCED_3A006773</name>
</gene>
<dbReference type="Gene3D" id="1.25.10.10">
    <property type="entry name" value="Leucine-rich Repeat Variant"/>
    <property type="match status" value="1"/>
</dbReference>
<name>A0A5E4MJK0_9HEMI</name>
<evidence type="ECO:0000313" key="2">
    <source>
        <dbReference type="EMBL" id="VVC32381.1"/>
    </source>
</evidence>
<dbReference type="PANTHER" id="PTHR16199">
    <property type="entry name" value="CONDENSIN-2 COMPLEX SUBUNIT G2"/>
    <property type="match status" value="1"/>
</dbReference>
<feature type="compositionally biased region" description="Low complexity" evidence="1">
    <location>
        <begin position="608"/>
        <end position="624"/>
    </location>
</feature>
<evidence type="ECO:0000256" key="1">
    <source>
        <dbReference type="SAM" id="MobiDB-lite"/>
    </source>
</evidence>
<dbReference type="OrthoDB" id="10062843at2759"/>
<dbReference type="InterPro" id="IPR011989">
    <property type="entry name" value="ARM-like"/>
</dbReference>
<dbReference type="GO" id="GO:0005634">
    <property type="term" value="C:nucleus"/>
    <property type="evidence" value="ECO:0007669"/>
    <property type="project" value="InterPro"/>
</dbReference>